<dbReference type="GO" id="GO:0008409">
    <property type="term" value="F:5'-3' exonuclease activity"/>
    <property type="evidence" value="ECO:0007669"/>
    <property type="project" value="InterPro"/>
</dbReference>
<dbReference type="Proteomes" id="UP001152797">
    <property type="component" value="Unassembled WGS sequence"/>
</dbReference>
<feature type="domain" description="XPG-I" evidence="18">
    <location>
        <begin position="151"/>
        <end position="223"/>
    </location>
</feature>
<evidence type="ECO:0000256" key="9">
    <source>
        <dbReference type="ARBA" id="ARBA00022839"/>
    </source>
</evidence>
<keyword evidence="22" id="KW-1185">Reference proteome</keyword>
<evidence type="ECO:0000256" key="2">
    <source>
        <dbReference type="ARBA" id="ARBA00022553"/>
    </source>
</evidence>
<dbReference type="AlphaFoldDB" id="A0A9P1C781"/>
<dbReference type="FunFam" id="3.40.50.1010:FF:000016">
    <property type="entry name" value="Flap endonuclease 1"/>
    <property type="match status" value="1"/>
</dbReference>
<keyword evidence="5" id="KW-0479">Metal-binding</keyword>
<dbReference type="PANTHER" id="PTHR11081:SF9">
    <property type="entry name" value="FLAP ENDONUCLEASE 1"/>
    <property type="match status" value="1"/>
</dbReference>
<keyword evidence="13" id="KW-0539">Nucleus</keyword>
<reference evidence="20" key="1">
    <citation type="submission" date="2022-10" db="EMBL/GenBank/DDBJ databases">
        <authorList>
            <person name="Chen Y."/>
            <person name="Dougan E. K."/>
            <person name="Chan C."/>
            <person name="Rhodes N."/>
            <person name="Thang M."/>
        </authorList>
    </citation>
    <scope>NUCLEOTIDE SEQUENCE</scope>
</reference>
<comment type="similarity">
    <text evidence="15">Belongs to the XPG/RAD2 endonuclease family. FEN1 subfamily.</text>
</comment>
<dbReference type="InterPro" id="IPR036279">
    <property type="entry name" value="5-3_exonuclease_C_sf"/>
</dbReference>
<dbReference type="CDD" id="cd09867">
    <property type="entry name" value="PIN_FEN1"/>
    <property type="match status" value="1"/>
</dbReference>
<evidence type="ECO:0000259" key="17">
    <source>
        <dbReference type="SMART" id="SM00475"/>
    </source>
</evidence>
<dbReference type="InterPro" id="IPR019974">
    <property type="entry name" value="XPG_CS"/>
</dbReference>
<dbReference type="EMBL" id="CAMXCT010001076">
    <property type="protein sequence ID" value="CAI3986364.1"/>
    <property type="molecule type" value="Genomic_DNA"/>
</dbReference>
<keyword evidence="8" id="KW-0378">Hydrolase</keyword>
<protein>
    <submittedName>
        <fullName evidence="21">Flap endonuclease 1-A (FEN-1-A) (Fla p structure-specific endonuclease 1-A)</fullName>
    </submittedName>
</protein>
<dbReference type="SUPFAM" id="SSF47807">
    <property type="entry name" value="5' to 3' exonuclease, C-terminal subdomain"/>
    <property type="match status" value="1"/>
</dbReference>
<comment type="subunit">
    <text evidence="16">Interacts with PCNA1 and PCNA2. Three molecules of FEN1 bind to one PCNA trimer with each molecule binding to one PCNA monomer. PCNA stimulates the nuclease activity without altering cleavage specificity.</text>
</comment>
<evidence type="ECO:0000313" key="21">
    <source>
        <dbReference type="EMBL" id="CAL4773676.1"/>
    </source>
</evidence>
<dbReference type="GO" id="GO:0006260">
    <property type="term" value="P:DNA replication"/>
    <property type="evidence" value="ECO:0007669"/>
    <property type="project" value="UniProtKB-KW"/>
</dbReference>
<feature type="non-terminal residue" evidence="20">
    <location>
        <position position="1"/>
    </location>
</feature>
<feature type="domain" description="5'-3' exonuclease" evidence="17">
    <location>
        <begin position="29"/>
        <end position="300"/>
    </location>
</feature>
<dbReference type="Pfam" id="PF00867">
    <property type="entry name" value="XPG_I"/>
    <property type="match status" value="1"/>
</dbReference>
<dbReference type="Gene3D" id="3.40.50.1010">
    <property type="entry name" value="5'-nuclease"/>
    <property type="match status" value="1"/>
</dbReference>
<proteinExistence type="inferred from homology"/>
<dbReference type="InterPro" id="IPR029060">
    <property type="entry name" value="PIN-like_dom_sf"/>
</dbReference>
<dbReference type="SUPFAM" id="SSF88723">
    <property type="entry name" value="PIN domain-like"/>
    <property type="match status" value="1"/>
</dbReference>
<dbReference type="GO" id="GO:0003677">
    <property type="term" value="F:DNA binding"/>
    <property type="evidence" value="ECO:0007669"/>
    <property type="project" value="InterPro"/>
</dbReference>
<comment type="cofactor">
    <cofactor evidence="1">
        <name>Mg(2+)</name>
        <dbReference type="ChEBI" id="CHEBI:18420"/>
    </cofactor>
</comment>
<evidence type="ECO:0000256" key="16">
    <source>
        <dbReference type="ARBA" id="ARBA00063178"/>
    </source>
</evidence>
<dbReference type="SMART" id="SM00485">
    <property type="entry name" value="XPGN"/>
    <property type="match status" value="1"/>
</dbReference>
<dbReference type="InterPro" id="IPR023426">
    <property type="entry name" value="Flap_endonuc"/>
</dbReference>
<reference evidence="21 22" key="2">
    <citation type="submission" date="2024-05" db="EMBL/GenBank/DDBJ databases">
        <authorList>
            <person name="Chen Y."/>
            <person name="Shah S."/>
            <person name="Dougan E. K."/>
            <person name="Thang M."/>
            <person name="Chan C."/>
        </authorList>
    </citation>
    <scope>NUCLEOTIDE SEQUENCE [LARGE SCALE GENOMIC DNA]</scope>
</reference>
<accession>A0A9P1C781</accession>
<keyword evidence="9" id="KW-0269">Exonuclease</keyword>
<evidence type="ECO:0000256" key="6">
    <source>
        <dbReference type="ARBA" id="ARBA00022759"/>
    </source>
</evidence>
<evidence type="ECO:0000256" key="13">
    <source>
        <dbReference type="ARBA" id="ARBA00023242"/>
    </source>
</evidence>
<evidence type="ECO:0000259" key="19">
    <source>
        <dbReference type="SMART" id="SM00485"/>
    </source>
</evidence>
<dbReference type="GO" id="GO:0006281">
    <property type="term" value="P:DNA repair"/>
    <property type="evidence" value="ECO:0007669"/>
    <property type="project" value="UniProtKB-KW"/>
</dbReference>
<evidence type="ECO:0000256" key="15">
    <source>
        <dbReference type="ARBA" id="ARBA00034726"/>
    </source>
</evidence>
<dbReference type="PRINTS" id="PR00853">
    <property type="entry name" value="XPGRADSUPER"/>
</dbReference>
<evidence type="ECO:0000313" key="20">
    <source>
        <dbReference type="EMBL" id="CAI3986364.1"/>
    </source>
</evidence>
<dbReference type="OrthoDB" id="1937206at2759"/>
<evidence type="ECO:0000256" key="12">
    <source>
        <dbReference type="ARBA" id="ARBA00023204"/>
    </source>
</evidence>
<sequence>MGIKGLVKFLQENAPKSVKEIPSQAAYTGRLIAIDASMCLYQFLIMIRENRSGTYNNLTNEEGQVTSHIIGMLTRTIKLMENGIKPVYVFDGKPPEMKLLELEQRREKRKEAEANRQAAVEAGDAEGVLKGAKATTKVTKEQNEETKKLLRLMGVPVVEAPSEAEATCAALCRDGKVFGAATEDADCLTFGTKILIRNLMAAESQKKTILEVNLELALQQLNVSMDQFIDFCILCGCDYCDTLKGIGPSTAIKLILQHGTLEKVIEAIGSDKVPENFRYEAARMFFKECEAVDTAQCEFKFEEPDFEGLTKFLVEECTFSKERVDRYIERLKNSKSRTKQRPLDMFFGTAKVQIKDSEKFDPSKKKGGAKADLRWLPPKRAPSGLGHLLLVQRSVARSHLDAGQMEQQWNNKWKGSVEPVRRLRKELFRTQQWVKYTSSDWSLADTEYDRVRRALDEEDSQCLLMSRFEDRVPTASVRTARRSIQAILDAIDDLLLLVPEKEQEAAKTVADTRKIPTATSALQCLELLRAAMNFCSSRRQLRKACALSLIFLVLGASFGPPQMTALLSSPQSIADLIDRAGGVRILLGSSAIGAVAGGLTLTTLPIVSSFGIPLGAVGGAWCAQLPDDGTTAGKAGQICRALGHAATAFLKEFQSEYQKQ</sequence>
<dbReference type="EMBL" id="CAMXCT030001076">
    <property type="protein sequence ID" value="CAL4773676.1"/>
    <property type="molecule type" value="Genomic_DNA"/>
</dbReference>
<dbReference type="InterPro" id="IPR002421">
    <property type="entry name" value="5-3_exonuclease"/>
</dbReference>
<dbReference type="SMART" id="SM00475">
    <property type="entry name" value="53EXOc"/>
    <property type="match status" value="1"/>
</dbReference>
<keyword evidence="11" id="KW-0496">Mitochondrion</keyword>
<evidence type="ECO:0000256" key="11">
    <source>
        <dbReference type="ARBA" id="ARBA00023128"/>
    </source>
</evidence>
<keyword evidence="10" id="KW-0460">Magnesium</keyword>
<dbReference type="InterPro" id="IPR006084">
    <property type="entry name" value="XPG/Rad2"/>
</dbReference>
<keyword evidence="7" id="KW-0227">DNA damage</keyword>
<dbReference type="SMART" id="SM00484">
    <property type="entry name" value="XPGI"/>
    <property type="match status" value="1"/>
</dbReference>
<evidence type="ECO:0000256" key="3">
    <source>
        <dbReference type="ARBA" id="ARBA00022705"/>
    </source>
</evidence>
<dbReference type="InterPro" id="IPR006086">
    <property type="entry name" value="XPG-I_dom"/>
</dbReference>
<dbReference type="GO" id="GO:0017108">
    <property type="term" value="F:5'-flap endonuclease activity"/>
    <property type="evidence" value="ECO:0007669"/>
    <property type="project" value="TreeGrafter"/>
</dbReference>
<evidence type="ECO:0000256" key="4">
    <source>
        <dbReference type="ARBA" id="ARBA00022722"/>
    </source>
</evidence>
<dbReference type="InterPro" id="IPR006085">
    <property type="entry name" value="XPG_DNA_repair_N"/>
</dbReference>
<evidence type="ECO:0000259" key="18">
    <source>
        <dbReference type="SMART" id="SM00484"/>
    </source>
</evidence>
<evidence type="ECO:0000313" key="22">
    <source>
        <dbReference type="Proteomes" id="UP001152797"/>
    </source>
</evidence>
<dbReference type="EMBL" id="CAMXCT020001076">
    <property type="protein sequence ID" value="CAL1139739.1"/>
    <property type="molecule type" value="Genomic_DNA"/>
</dbReference>
<dbReference type="Pfam" id="PF00752">
    <property type="entry name" value="XPG_N"/>
    <property type="match status" value="1"/>
</dbReference>
<keyword evidence="3" id="KW-0235">DNA replication</keyword>
<name>A0A9P1C781_9DINO</name>
<evidence type="ECO:0000256" key="10">
    <source>
        <dbReference type="ARBA" id="ARBA00022842"/>
    </source>
</evidence>
<keyword evidence="2" id="KW-0597">Phosphoprotein</keyword>
<keyword evidence="4" id="KW-0540">Nuclease</keyword>
<dbReference type="GO" id="GO:0046872">
    <property type="term" value="F:metal ion binding"/>
    <property type="evidence" value="ECO:0007669"/>
    <property type="project" value="UniProtKB-KW"/>
</dbReference>
<evidence type="ECO:0000256" key="7">
    <source>
        <dbReference type="ARBA" id="ARBA00022763"/>
    </source>
</evidence>
<comment type="function">
    <text evidence="14">Structure-specific nuclease with 5'-flap endonuclease and 5'-3' exonuclease activities involved in DNA replication and repair. During DNA replication, cleaves the 5'-overhanging flap structure that is generated by displacement synthesis when DNA polymerase encounters the 5'-end of a downstream Okazaki fragment. It enters the flap from the 5'-end and then tracks to cleave the flap base, leaving a nick for ligation. Also involved in the long patch base excision repair (LP-BER) pathway, by cleaving within the apurinic/apyrimidinic (AP) site-terminated flap. Acts as a genome stabilization factor that prevents flaps from equilibrating into structures that lead to duplications and deletions. Also possesses 5'-3' exonuclease activity on nicked or gapped double-stranded DNA, and exhibits RNase H activity. Also involved in replication and repair of rDNA and in repairing mitochondrial DNA.</text>
</comment>
<keyword evidence="6 21" id="KW-0255">Endonuclease</keyword>
<gene>
    <name evidence="20" type="ORF">C1SCF055_LOCUS13723</name>
</gene>
<organism evidence="20">
    <name type="scientific">Cladocopium goreaui</name>
    <dbReference type="NCBI Taxonomy" id="2562237"/>
    <lineage>
        <taxon>Eukaryota</taxon>
        <taxon>Sar</taxon>
        <taxon>Alveolata</taxon>
        <taxon>Dinophyceae</taxon>
        <taxon>Suessiales</taxon>
        <taxon>Symbiodiniaceae</taxon>
        <taxon>Cladocopium</taxon>
    </lineage>
</organism>
<dbReference type="Gene3D" id="1.10.150.20">
    <property type="entry name" value="5' to 3' exonuclease, C-terminal subdomain"/>
    <property type="match status" value="1"/>
</dbReference>
<dbReference type="PROSITE" id="PS00841">
    <property type="entry name" value="XPG_1"/>
    <property type="match status" value="1"/>
</dbReference>
<dbReference type="HAMAP" id="MF_00614">
    <property type="entry name" value="Fen"/>
    <property type="match status" value="1"/>
</dbReference>
<evidence type="ECO:0000256" key="1">
    <source>
        <dbReference type="ARBA" id="ARBA00001946"/>
    </source>
</evidence>
<dbReference type="FunFam" id="1.10.150.20:FF:000009">
    <property type="entry name" value="Flap endonuclease 1"/>
    <property type="match status" value="1"/>
</dbReference>
<evidence type="ECO:0000256" key="5">
    <source>
        <dbReference type="ARBA" id="ARBA00022723"/>
    </source>
</evidence>
<evidence type="ECO:0000256" key="8">
    <source>
        <dbReference type="ARBA" id="ARBA00022801"/>
    </source>
</evidence>
<evidence type="ECO:0000256" key="14">
    <source>
        <dbReference type="ARBA" id="ARBA00029382"/>
    </source>
</evidence>
<keyword evidence="12" id="KW-0234">DNA repair</keyword>
<comment type="caution">
    <text evidence="20">The sequence shown here is derived from an EMBL/GenBank/DDBJ whole genome shotgun (WGS) entry which is preliminary data.</text>
</comment>
<dbReference type="PANTHER" id="PTHR11081">
    <property type="entry name" value="FLAP ENDONUCLEASE FAMILY MEMBER"/>
    <property type="match status" value="1"/>
</dbReference>
<dbReference type="SMART" id="SM00279">
    <property type="entry name" value="HhH2"/>
    <property type="match status" value="1"/>
</dbReference>
<dbReference type="InterPro" id="IPR008918">
    <property type="entry name" value="HhH2"/>
</dbReference>
<feature type="domain" description="XPG N-terminal" evidence="19">
    <location>
        <begin position="1"/>
        <end position="112"/>
    </location>
</feature>